<dbReference type="InterPro" id="IPR003601">
    <property type="entry name" value="Topo_IA_2"/>
</dbReference>
<dbReference type="SMART" id="SM00493">
    <property type="entry name" value="TOPRIM"/>
    <property type="match status" value="1"/>
</dbReference>
<evidence type="ECO:0000259" key="6">
    <source>
        <dbReference type="PROSITE" id="PS50880"/>
    </source>
</evidence>
<dbReference type="PANTHER" id="PTHR11390">
    <property type="entry name" value="PROKARYOTIC DNA TOPOISOMERASE"/>
    <property type="match status" value="1"/>
</dbReference>
<dbReference type="Pfam" id="PF01131">
    <property type="entry name" value="Topoisom_bac"/>
    <property type="match status" value="1"/>
</dbReference>
<keyword evidence="9" id="KW-1185">Reference proteome</keyword>
<dbReference type="InterPro" id="IPR023405">
    <property type="entry name" value="Topo_IA_core_domain"/>
</dbReference>
<dbReference type="PRINTS" id="PR00417">
    <property type="entry name" value="PRTPISMRASEI"/>
</dbReference>
<sequence length="241" mass="27780">MGKLILAEKPSVARNIAEALGCKTKKDGYIEGPGYVITWAFGHLLTLYDGKDYDEKLALWDFDYFPYIPGEFKYKIKNDSKNKKVVDKGAKKQLDIISSLINRKDIEEIITATDFDREGELIALLIFKYLNVKKPIQRILINEWTPEEVNKGLNNLKTNAQMSTLQDAGLSRQLADWVIGINFTAVATMKYTRGRGNLLNIGRVLMPTLKLIYDRELEIKNFKPEAFNELFYYLRKSIWKV</sequence>
<dbReference type="PANTHER" id="PTHR11390:SF21">
    <property type="entry name" value="DNA TOPOISOMERASE 3-ALPHA"/>
    <property type="match status" value="1"/>
</dbReference>
<dbReference type="GO" id="GO:0006310">
    <property type="term" value="P:DNA recombination"/>
    <property type="evidence" value="ECO:0007669"/>
    <property type="project" value="TreeGrafter"/>
</dbReference>
<evidence type="ECO:0000256" key="5">
    <source>
        <dbReference type="ARBA" id="ARBA00032877"/>
    </source>
</evidence>
<feature type="domain" description="Topo IA-type catalytic" evidence="7">
    <location>
        <begin position="162"/>
        <end position="241"/>
    </location>
</feature>
<proteinExistence type="predicted"/>
<dbReference type="PROSITE" id="PS50880">
    <property type="entry name" value="TOPRIM"/>
    <property type="match status" value="1"/>
</dbReference>
<protein>
    <recommendedName>
        <fullName evidence="5">Omega-protein</fullName>
    </recommendedName>
    <alternativeName>
        <fullName evidence="4">Relaxing enzyme</fullName>
    </alternativeName>
    <alternativeName>
        <fullName evidence="2">Swivelase</fullName>
    </alternativeName>
    <alternativeName>
        <fullName evidence="3">Untwisting enzyme</fullName>
    </alternativeName>
</protein>
<dbReference type="CDD" id="cd03362">
    <property type="entry name" value="TOPRIM_TopoIA_TopoIII"/>
    <property type="match status" value="1"/>
</dbReference>
<dbReference type="InterPro" id="IPR000380">
    <property type="entry name" value="Topo_IA"/>
</dbReference>
<dbReference type="Proteomes" id="UP000254664">
    <property type="component" value="Unassembled WGS sequence"/>
</dbReference>
<dbReference type="Pfam" id="PF01751">
    <property type="entry name" value="Toprim"/>
    <property type="match status" value="1"/>
</dbReference>
<evidence type="ECO:0000256" key="4">
    <source>
        <dbReference type="ARBA" id="ARBA00032235"/>
    </source>
</evidence>
<evidence type="ECO:0000256" key="2">
    <source>
        <dbReference type="ARBA" id="ARBA00030003"/>
    </source>
</evidence>
<dbReference type="InterPro" id="IPR013497">
    <property type="entry name" value="Topo_IA_cen"/>
</dbReference>
<dbReference type="InterPro" id="IPR034144">
    <property type="entry name" value="TOPRIM_TopoIII"/>
</dbReference>
<dbReference type="GO" id="GO:0006281">
    <property type="term" value="P:DNA repair"/>
    <property type="evidence" value="ECO:0007669"/>
    <property type="project" value="TreeGrafter"/>
</dbReference>
<dbReference type="GO" id="GO:0006265">
    <property type="term" value="P:DNA topological change"/>
    <property type="evidence" value="ECO:0007669"/>
    <property type="project" value="InterPro"/>
</dbReference>
<reference evidence="8 9" key="1">
    <citation type="submission" date="2018-06" db="EMBL/GenBank/DDBJ databases">
        <authorList>
            <consortium name="Pathogen Informatics"/>
            <person name="Doyle S."/>
        </authorList>
    </citation>
    <scope>NUCLEOTIDE SEQUENCE [LARGE SCALE GENOMIC DNA]</scope>
    <source>
        <strain evidence="8 9">NCTC9836</strain>
    </source>
</reference>
<dbReference type="Gene3D" id="1.10.460.10">
    <property type="entry name" value="Topoisomerase I, domain 2"/>
    <property type="match status" value="1"/>
</dbReference>
<dbReference type="PROSITE" id="PS52039">
    <property type="entry name" value="TOPO_IA_2"/>
    <property type="match status" value="1"/>
</dbReference>
<dbReference type="EMBL" id="UFWZ01000003">
    <property type="protein sequence ID" value="SUY72778.1"/>
    <property type="molecule type" value="Genomic_DNA"/>
</dbReference>
<dbReference type="GO" id="GO:0003677">
    <property type="term" value="F:DNA binding"/>
    <property type="evidence" value="ECO:0007669"/>
    <property type="project" value="InterPro"/>
</dbReference>
<name>A0A381K510_9CLOT</name>
<evidence type="ECO:0000256" key="1">
    <source>
        <dbReference type="ARBA" id="ARBA00023235"/>
    </source>
</evidence>
<evidence type="ECO:0000313" key="9">
    <source>
        <dbReference type="Proteomes" id="UP000254664"/>
    </source>
</evidence>
<keyword evidence="1 8" id="KW-0413">Isomerase</keyword>
<dbReference type="GO" id="GO:0003917">
    <property type="term" value="F:DNA topoisomerase type I (single strand cut, ATP-independent) activity"/>
    <property type="evidence" value="ECO:0007669"/>
    <property type="project" value="InterPro"/>
</dbReference>
<gene>
    <name evidence="8" type="primary">topB_3</name>
    <name evidence="8" type="ORF">NCTC9836_02976</name>
</gene>
<dbReference type="Gene3D" id="3.40.50.140">
    <property type="match status" value="1"/>
</dbReference>
<evidence type="ECO:0000313" key="8">
    <source>
        <dbReference type="EMBL" id="SUY72778.1"/>
    </source>
</evidence>
<dbReference type="SMART" id="SM00436">
    <property type="entry name" value="TOP1Bc"/>
    <property type="match status" value="1"/>
</dbReference>
<dbReference type="InterPro" id="IPR013824">
    <property type="entry name" value="Topo_IA_cen_sub1"/>
</dbReference>
<dbReference type="InterPro" id="IPR006171">
    <property type="entry name" value="TOPRIM_dom"/>
</dbReference>
<dbReference type="SUPFAM" id="SSF56712">
    <property type="entry name" value="Prokaryotic type I DNA topoisomerase"/>
    <property type="match status" value="1"/>
</dbReference>
<evidence type="ECO:0000259" key="7">
    <source>
        <dbReference type="PROSITE" id="PS52039"/>
    </source>
</evidence>
<dbReference type="AlphaFoldDB" id="A0A381K510"/>
<accession>A0A381K510</accession>
<organism evidence="8 9">
    <name type="scientific">Clostridium putrefaciens</name>
    <dbReference type="NCBI Taxonomy" id="99675"/>
    <lineage>
        <taxon>Bacteria</taxon>
        <taxon>Bacillati</taxon>
        <taxon>Bacillota</taxon>
        <taxon>Clostridia</taxon>
        <taxon>Eubacteriales</taxon>
        <taxon>Clostridiaceae</taxon>
        <taxon>Clostridium</taxon>
    </lineage>
</organism>
<evidence type="ECO:0000256" key="3">
    <source>
        <dbReference type="ARBA" id="ARBA00031985"/>
    </source>
</evidence>
<feature type="domain" description="Toprim" evidence="6">
    <location>
        <begin position="2"/>
        <end position="147"/>
    </location>
</feature>
<dbReference type="GO" id="GO:0043597">
    <property type="term" value="C:cytoplasmic replication fork"/>
    <property type="evidence" value="ECO:0007669"/>
    <property type="project" value="TreeGrafter"/>
</dbReference>